<sequence>MLIRIVRLTLDPAHGDAFYDHFESVAPRIRQFDGCEHLELWTDAAYPNVVITHSHWADDDALQAYRKSELFRSAWATVKPLFAARPQAFSANVAHPASDIEAALPNT</sequence>
<reference evidence="2 3" key="1">
    <citation type="submission" date="2017-10" db="EMBL/GenBank/DDBJ databases">
        <title>Draft genome of Longimonas halophila.</title>
        <authorList>
            <person name="Goh K.M."/>
            <person name="Shamsir M.S."/>
            <person name="Lim S.W."/>
        </authorList>
    </citation>
    <scope>NUCLEOTIDE SEQUENCE [LARGE SCALE GENOMIC DNA]</scope>
    <source>
        <strain evidence="2 3">KCTC 42399</strain>
    </source>
</reference>
<keyword evidence="2" id="KW-0503">Monooxygenase</keyword>
<comment type="caution">
    <text evidence="2">The sequence shown here is derived from an EMBL/GenBank/DDBJ whole genome shotgun (WGS) entry which is preliminary data.</text>
</comment>
<dbReference type="InterPro" id="IPR011008">
    <property type="entry name" value="Dimeric_a/b-barrel"/>
</dbReference>
<dbReference type="OrthoDB" id="1120859at2"/>
<organism evidence="2 3">
    <name type="scientific">Longimonas halophila</name>
    <dbReference type="NCBI Taxonomy" id="1469170"/>
    <lineage>
        <taxon>Bacteria</taxon>
        <taxon>Pseudomonadati</taxon>
        <taxon>Rhodothermota</taxon>
        <taxon>Rhodothermia</taxon>
        <taxon>Rhodothermales</taxon>
        <taxon>Salisaetaceae</taxon>
        <taxon>Longimonas</taxon>
    </lineage>
</organism>
<keyword evidence="3" id="KW-1185">Reference proteome</keyword>
<dbReference type="SUPFAM" id="SSF54909">
    <property type="entry name" value="Dimeric alpha+beta barrel"/>
    <property type="match status" value="1"/>
</dbReference>
<protein>
    <submittedName>
        <fullName evidence="2">Antibiotic biosynthesis monooxygenase</fullName>
    </submittedName>
</protein>
<dbReference type="EMBL" id="PDEP01000007">
    <property type="protein sequence ID" value="PEN06810.1"/>
    <property type="molecule type" value="Genomic_DNA"/>
</dbReference>
<dbReference type="Gene3D" id="3.30.70.100">
    <property type="match status" value="1"/>
</dbReference>
<keyword evidence="2" id="KW-0560">Oxidoreductase</keyword>
<dbReference type="Proteomes" id="UP000221024">
    <property type="component" value="Unassembled WGS sequence"/>
</dbReference>
<dbReference type="InterPro" id="IPR007138">
    <property type="entry name" value="ABM_dom"/>
</dbReference>
<proteinExistence type="predicted"/>
<evidence type="ECO:0000313" key="2">
    <source>
        <dbReference type="EMBL" id="PEN06810.1"/>
    </source>
</evidence>
<accession>A0A2H3NLB2</accession>
<gene>
    <name evidence="2" type="ORF">CRI93_08480</name>
</gene>
<dbReference type="PROSITE" id="PS51725">
    <property type="entry name" value="ABM"/>
    <property type="match status" value="1"/>
</dbReference>
<evidence type="ECO:0000313" key="3">
    <source>
        <dbReference type="Proteomes" id="UP000221024"/>
    </source>
</evidence>
<dbReference type="AlphaFoldDB" id="A0A2H3NLB2"/>
<dbReference type="GO" id="GO:0004497">
    <property type="term" value="F:monooxygenase activity"/>
    <property type="evidence" value="ECO:0007669"/>
    <property type="project" value="UniProtKB-KW"/>
</dbReference>
<dbReference type="Pfam" id="PF03992">
    <property type="entry name" value="ABM"/>
    <property type="match status" value="1"/>
</dbReference>
<name>A0A2H3NLB2_9BACT</name>
<feature type="domain" description="ABM" evidence="1">
    <location>
        <begin position="2"/>
        <end position="92"/>
    </location>
</feature>
<evidence type="ECO:0000259" key="1">
    <source>
        <dbReference type="PROSITE" id="PS51725"/>
    </source>
</evidence>